<keyword evidence="5 7" id="KW-1133">Transmembrane helix</keyword>
<feature type="transmembrane region" description="Helical" evidence="7">
    <location>
        <begin position="98"/>
        <end position="120"/>
    </location>
</feature>
<accession>A0ABX8AG22</accession>
<evidence type="ECO:0000256" key="3">
    <source>
        <dbReference type="ARBA" id="ARBA00022475"/>
    </source>
</evidence>
<feature type="transmembrane region" description="Helical" evidence="7">
    <location>
        <begin position="33"/>
        <end position="56"/>
    </location>
</feature>
<dbReference type="Pfam" id="PF01773">
    <property type="entry name" value="Nucleos_tra2_N"/>
    <property type="match status" value="1"/>
</dbReference>
<feature type="transmembrane region" description="Helical" evidence="7">
    <location>
        <begin position="358"/>
        <end position="381"/>
    </location>
</feature>
<comment type="similarity">
    <text evidence="2">Belongs to the concentrative nucleoside transporter (CNT) (TC 2.A.41) family.</text>
</comment>
<dbReference type="PANTHER" id="PTHR10590">
    <property type="entry name" value="SODIUM/NUCLEOSIDE COTRANSPORTER"/>
    <property type="match status" value="1"/>
</dbReference>
<evidence type="ECO:0000256" key="7">
    <source>
        <dbReference type="SAM" id="Phobius"/>
    </source>
</evidence>
<dbReference type="PANTHER" id="PTHR10590:SF4">
    <property type="entry name" value="SOLUTE CARRIER FAMILY 28 MEMBER 3"/>
    <property type="match status" value="1"/>
</dbReference>
<dbReference type="InterPro" id="IPR008276">
    <property type="entry name" value="C_nuclsd_transpt"/>
</dbReference>
<sequence>MLQLQSAFGVIALLGLAWLCGENRSKVSLRKAAIGLTVTIATAVVLLKLPIVAHAFGAINDAVSTIAAASRAGTSFVFGYLGGGALPFDLKAPGADFVLALQALPVVLVISVLTTLLFYWRILPPIVRGMAWLLERTLGIGGAVGLSTAANIFLGMVEAPLFIRPYIAQLTRSELFLVMTGGMAGIAGTVLVLYATFMAPLLPDASAHFVIASVLSAPAAILVSLIMVPETEDRRTDGLLAKPDSPANSTMDAIVRGTTAGIELLVNIVALLLVFVALMYLMNAILMLFPTMGGTPLTGQRIVGYLMAPICWLMGLPWDQALTAGSLMGVKTILNELIAYVQLSKLAPDALDPRSRLIMLYALCGFANFASLGIMIGGLGTMAPERRNEINALGLKSILSGTLTTCLMGAIVGVLN</sequence>
<feature type="domain" description="Concentrative nucleoside transporter N-terminal" evidence="8">
    <location>
        <begin position="8"/>
        <end position="81"/>
    </location>
</feature>
<keyword evidence="3" id="KW-1003">Cell membrane</keyword>
<evidence type="ECO:0000256" key="4">
    <source>
        <dbReference type="ARBA" id="ARBA00022692"/>
    </source>
</evidence>
<feature type="transmembrane region" description="Helical" evidence="7">
    <location>
        <begin position="6"/>
        <end position="21"/>
    </location>
</feature>
<organism evidence="11 12">
    <name type="scientific">Tardiphaga alba</name>
    <dbReference type="NCBI Taxonomy" id="340268"/>
    <lineage>
        <taxon>Bacteria</taxon>
        <taxon>Pseudomonadati</taxon>
        <taxon>Pseudomonadota</taxon>
        <taxon>Alphaproteobacteria</taxon>
        <taxon>Hyphomicrobiales</taxon>
        <taxon>Nitrobacteraceae</taxon>
        <taxon>Tardiphaga</taxon>
    </lineage>
</organism>
<evidence type="ECO:0000256" key="5">
    <source>
        <dbReference type="ARBA" id="ARBA00022989"/>
    </source>
</evidence>
<feature type="transmembrane region" description="Helical" evidence="7">
    <location>
        <begin position="62"/>
        <end position="86"/>
    </location>
</feature>
<dbReference type="Pfam" id="PF07662">
    <property type="entry name" value="Nucleos_tra2_C"/>
    <property type="match status" value="1"/>
</dbReference>
<evidence type="ECO:0000259" key="10">
    <source>
        <dbReference type="Pfam" id="PF07670"/>
    </source>
</evidence>
<protein>
    <submittedName>
        <fullName evidence="11">Nucleoside:proton symporter</fullName>
    </submittedName>
</protein>
<keyword evidence="4 7" id="KW-0812">Transmembrane</keyword>
<feature type="transmembrane region" description="Helical" evidence="7">
    <location>
        <begin position="175"/>
        <end position="197"/>
    </location>
</feature>
<dbReference type="InterPro" id="IPR011657">
    <property type="entry name" value="CNT_C_dom"/>
</dbReference>
<evidence type="ECO:0000313" key="11">
    <source>
        <dbReference type="EMBL" id="QUS40745.1"/>
    </source>
</evidence>
<evidence type="ECO:0000259" key="9">
    <source>
        <dbReference type="Pfam" id="PF07662"/>
    </source>
</evidence>
<dbReference type="Proteomes" id="UP000682843">
    <property type="component" value="Chromosome"/>
</dbReference>
<feature type="transmembrane region" description="Helical" evidence="7">
    <location>
        <begin position="140"/>
        <end position="163"/>
    </location>
</feature>
<reference evidence="11 12" key="1">
    <citation type="submission" date="2019-02" db="EMBL/GenBank/DDBJ databases">
        <title>Emended description of the genus Rhodopseudomonas and description of Rhodopseudomonas albus sp. nov., a non-phototrophic, heavy-metal-tolerant bacterium isolated from garden soil.</title>
        <authorList>
            <person name="Bao Z."/>
            <person name="Cao W.W."/>
            <person name="Sato Y."/>
            <person name="Nishizawa T."/>
            <person name="Zhao J."/>
            <person name="Guo Y."/>
            <person name="Ohta H."/>
        </authorList>
    </citation>
    <scope>NUCLEOTIDE SEQUENCE [LARGE SCALE GENOMIC DNA]</scope>
    <source>
        <strain evidence="11 12">SK50-23</strain>
    </source>
</reference>
<keyword evidence="12" id="KW-1185">Reference proteome</keyword>
<dbReference type="Pfam" id="PF07670">
    <property type="entry name" value="Gate"/>
    <property type="match status" value="1"/>
</dbReference>
<dbReference type="InterPro" id="IPR002668">
    <property type="entry name" value="CNT_N_dom"/>
</dbReference>
<name>A0ABX8AG22_9BRAD</name>
<keyword evidence="6 7" id="KW-0472">Membrane</keyword>
<feature type="transmembrane region" description="Helical" evidence="7">
    <location>
        <begin position="264"/>
        <end position="289"/>
    </location>
</feature>
<evidence type="ECO:0000256" key="2">
    <source>
        <dbReference type="ARBA" id="ARBA00009033"/>
    </source>
</evidence>
<feature type="transmembrane region" description="Helical" evidence="7">
    <location>
        <begin position="209"/>
        <end position="228"/>
    </location>
</feature>
<feature type="domain" description="Concentrative nucleoside transporter C-terminal" evidence="9">
    <location>
        <begin position="208"/>
        <end position="413"/>
    </location>
</feature>
<dbReference type="EMBL" id="CP036498">
    <property type="protein sequence ID" value="QUS40745.1"/>
    <property type="molecule type" value="Genomic_DNA"/>
</dbReference>
<evidence type="ECO:0000256" key="6">
    <source>
        <dbReference type="ARBA" id="ARBA00023136"/>
    </source>
</evidence>
<gene>
    <name evidence="11" type="ORF">RPMA_19325</name>
</gene>
<evidence type="ECO:0000259" key="8">
    <source>
        <dbReference type="Pfam" id="PF01773"/>
    </source>
</evidence>
<dbReference type="InterPro" id="IPR011642">
    <property type="entry name" value="Gate_dom"/>
</dbReference>
<feature type="transmembrane region" description="Helical" evidence="7">
    <location>
        <begin position="393"/>
        <end position="415"/>
    </location>
</feature>
<evidence type="ECO:0000256" key="1">
    <source>
        <dbReference type="ARBA" id="ARBA00004651"/>
    </source>
</evidence>
<feature type="domain" description="Nucleoside transporter/FeoB GTPase Gate" evidence="10">
    <location>
        <begin position="100"/>
        <end position="200"/>
    </location>
</feature>
<dbReference type="RefSeq" id="WP_211909335.1">
    <property type="nucleotide sequence ID" value="NZ_CP036498.1"/>
</dbReference>
<evidence type="ECO:0000313" key="12">
    <source>
        <dbReference type="Proteomes" id="UP000682843"/>
    </source>
</evidence>
<proteinExistence type="inferred from homology"/>
<comment type="subcellular location">
    <subcellularLocation>
        <location evidence="1">Cell membrane</location>
        <topology evidence="1">Multi-pass membrane protein</topology>
    </subcellularLocation>
</comment>